<name>A0A3N0ADF4_9ACTN</name>
<dbReference type="AlphaFoldDB" id="A0A3N0ADF4"/>
<dbReference type="EMBL" id="QICB01000008">
    <property type="protein sequence ID" value="RNL18674.1"/>
    <property type="molecule type" value="Genomic_DNA"/>
</dbReference>
<dbReference type="InterPro" id="IPR007922">
    <property type="entry name" value="DciA-like"/>
</dbReference>
<dbReference type="Pfam" id="PF05258">
    <property type="entry name" value="DciA"/>
    <property type="match status" value="1"/>
</dbReference>
<dbReference type="Proteomes" id="UP000267368">
    <property type="component" value="Unassembled WGS sequence"/>
</dbReference>
<gene>
    <name evidence="2" type="ORF">DMP07_08110</name>
</gene>
<feature type="region of interest" description="Disordered" evidence="1">
    <location>
        <begin position="114"/>
        <end position="136"/>
    </location>
</feature>
<keyword evidence="3" id="KW-1185">Reference proteome</keyword>
<dbReference type="RefSeq" id="WP_123198649.1">
    <property type="nucleotide sequence ID" value="NZ_QICB01000008.1"/>
</dbReference>
<proteinExistence type="predicted"/>
<sequence>MASMMPFSSVLQKTLRSTATSSELAAKAARANKVKQMWRHAVEPVFLDHTNAVYIINEHGAKVLIVYVDDSLFAAELDARRELIRMKLLARFNEDIDEFRIIISRGKMKKNYPFRAQEGGPLPAERAQRVPMPPEKRAQLERQCAPIKDERLREALLRAMISDLEWKSGVEKEKRDNPLS</sequence>
<evidence type="ECO:0000256" key="1">
    <source>
        <dbReference type="SAM" id="MobiDB-lite"/>
    </source>
</evidence>
<reference evidence="3" key="1">
    <citation type="submission" date="2018-05" db="EMBL/GenBank/DDBJ databases">
        <title>Genome Sequencing of selected type strains of the family Eggerthellaceae.</title>
        <authorList>
            <person name="Danylec N."/>
            <person name="Stoll D.A."/>
            <person name="Doetsch A."/>
            <person name="Huch M."/>
        </authorList>
    </citation>
    <scope>NUCLEOTIDE SEQUENCE [LARGE SCALE GENOMIC DNA]</scope>
    <source>
        <strain evidence="3">DSM 17537</strain>
    </source>
</reference>
<evidence type="ECO:0000313" key="2">
    <source>
        <dbReference type="EMBL" id="RNL18674.1"/>
    </source>
</evidence>
<evidence type="ECO:0000313" key="3">
    <source>
        <dbReference type="Proteomes" id="UP000267368"/>
    </source>
</evidence>
<protein>
    <submittedName>
        <fullName evidence="2">DUF721 domain-containing protein</fullName>
    </submittedName>
</protein>
<comment type="caution">
    <text evidence="2">The sequence shown here is derived from an EMBL/GenBank/DDBJ whole genome shotgun (WGS) entry which is preliminary data.</text>
</comment>
<organism evidence="2 3">
    <name type="scientific">Slackia faecicanis</name>
    <dbReference type="NCBI Taxonomy" id="255723"/>
    <lineage>
        <taxon>Bacteria</taxon>
        <taxon>Bacillati</taxon>
        <taxon>Actinomycetota</taxon>
        <taxon>Coriobacteriia</taxon>
        <taxon>Eggerthellales</taxon>
        <taxon>Eggerthellaceae</taxon>
        <taxon>Slackia</taxon>
    </lineage>
</organism>
<dbReference type="OrthoDB" id="3177761at2"/>
<accession>A0A3N0ADF4</accession>